<dbReference type="PANTHER" id="PTHR14859:SF1">
    <property type="entry name" value="PGAP2-INTERACTING PROTEIN"/>
    <property type="match status" value="1"/>
</dbReference>
<dbReference type="GO" id="GO:0016020">
    <property type="term" value="C:membrane"/>
    <property type="evidence" value="ECO:0007669"/>
    <property type="project" value="GOC"/>
</dbReference>
<dbReference type="PANTHER" id="PTHR14859">
    <property type="entry name" value="CALCOFLUOR WHITE HYPERSENSITIVE PROTEIN PRECURSOR"/>
    <property type="match status" value="1"/>
</dbReference>
<keyword evidence="3" id="KW-0540">Nuclease</keyword>
<evidence type="ECO:0000313" key="3">
    <source>
        <dbReference type="EMBL" id="NME71964.1"/>
    </source>
</evidence>
<organism evidence="3 4">
    <name type="scientific">Flammeovirga aprica JL-4</name>
    <dbReference type="NCBI Taxonomy" id="694437"/>
    <lineage>
        <taxon>Bacteria</taxon>
        <taxon>Pseudomonadati</taxon>
        <taxon>Bacteroidota</taxon>
        <taxon>Cytophagia</taxon>
        <taxon>Cytophagales</taxon>
        <taxon>Flammeovirgaceae</taxon>
        <taxon>Flammeovirga</taxon>
    </lineage>
</organism>
<evidence type="ECO:0000256" key="1">
    <source>
        <dbReference type="SAM" id="Phobius"/>
    </source>
</evidence>
<dbReference type="RefSeq" id="WP_169660164.1">
    <property type="nucleotide sequence ID" value="NZ_JABANE010000124.1"/>
</dbReference>
<name>A0A7X9S0G4_9BACT</name>
<keyword evidence="3" id="KW-0255">Endonuclease</keyword>
<protein>
    <submittedName>
        <fullName evidence="3">Endonuclease/exonuclease/phosphatase</fullName>
    </submittedName>
</protein>
<dbReference type="GO" id="GO:0004519">
    <property type="term" value="F:endonuclease activity"/>
    <property type="evidence" value="ECO:0007669"/>
    <property type="project" value="UniProtKB-KW"/>
</dbReference>
<keyword evidence="3" id="KW-0269">Exonuclease</keyword>
<keyword evidence="4" id="KW-1185">Reference proteome</keyword>
<evidence type="ECO:0000259" key="2">
    <source>
        <dbReference type="Pfam" id="PF03372"/>
    </source>
</evidence>
<dbReference type="InterPro" id="IPR005135">
    <property type="entry name" value="Endo/exonuclease/phosphatase"/>
</dbReference>
<dbReference type="SUPFAM" id="SSF56219">
    <property type="entry name" value="DNase I-like"/>
    <property type="match status" value="1"/>
</dbReference>
<feature type="domain" description="Endonuclease/exonuclease/phosphatase" evidence="2">
    <location>
        <begin position="58"/>
        <end position="319"/>
    </location>
</feature>
<dbReference type="InterPro" id="IPR051916">
    <property type="entry name" value="GPI-anchor_lipid_remodeler"/>
</dbReference>
<dbReference type="GO" id="GO:0006506">
    <property type="term" value="P:GPI anchor biosynthetic process"/>
    <property type="evidence" value="ECO:0007669"/>
    <property type="project" value="TreeGrafter"/>
</dbReference>
<evidence type="ECO:0000313" key="4">
    <source>
        <dbReference type="Proteomes" id="UP000576082"/>
    </source>
</evidence>
<sequence length="330" mass="38491">MKQILLKVLYFFLFLIVASLIFFFWAKSPNLEKSEYAKIVEFDNPQKIEDDSIISIISYNIGYLSGMTNNTSVRPTEDFYKGNMDKVLKDLKAYRPNVLALQEIDYGGKRSYYVNQFEVIGKELGYLNGGMTINWDKTYVPFPYFPPSVHFGKMLSGQAILSDYKIVEHERTELARVRSHPYYYSAMYLDRLAERVLVNIGGQEVMIFNVHTEAFDVKTRELHISFLKDWFLRIEEKMPVIMVGDFNSDPTYKEKGVKEFYNDERIGAMCPEGDLLKEGTLTYPTDTAIEQLDFVFFSTRHFELIDWKVLSEFGQVSDHFPVLTKLKLKK</sequence>
<keyword evidence="1" id="KW-0812">Transmembrane</keyword>
<proteinExistence type="predicted"/>
<dbReference type="Pfam" id="PF03372">
    <property type="entry name" value="Exo_endo_phos"/>
    <property type="match status" value="1"/>
</dbReference>
<dbReference type="GO" id="GO:0004527">
    <property type="term" value="F:exonuclease activity"/>
    <property type="evidence" value="ECO:0007669"/>
    <property type="project" value="UniProtKB-KW"/>
</dbReference>
<comment type="caution">
    <text evidence="3">The sequence shown here is derived from an EMBL/GenBank/DDBJ whole genome shotgun (WGS) entry which is preliminary data.</text>
</comment>
<keyword evidence="1" id="KW-1133">Transmembrane helix</keyword>
<reference evidence="3 4" key="1">
    <citation type="submission" date="2020-04" db="EMBL/GenBank/DDBJ databases">
        <title>Flammeovirga sp. SR4, a novel species isolated from seawater.</title>
        <authorList>
            <person name="Wang X."/>
        </authorList>
    </citation>
    <scope>NUCLEOTIDE SEQUENCE [LARGE SCALE GENOMIC DNA]</scope>
    <source>
        <strain evidence="3 4">ATCC 23126</strain>
    </source>
</reference>
<dbReference type="Gene3D" id="3.60.10.10">
    <property type="entry name" value="Endonuclease/exonuclease/phosphatase"/>
    <property type="match status" value="1"/>
</dbReference>
<gene>
    <name evidence="3" type="ORF">HHU12_28625</name>
</gene>
<dbReference type="EMBL" id="JABANE010000124">
    <property type="protein sequence ID" value="NME71964.1"/>
    <property type="molecule type" value="Genomic_DNA"/>
</dbReference>
<accession>A0A7X9S0G4</accession>
<keyword evidence="1" id="KW-0472">Membrane</keyword>
<dbReference type="Proteomes" id="UP000576082">
    <property type="component" value="Unassembled WGS sequence"/>
</dbReference>
<dbReference type="InterPro" id="IPR036691">
    <property type="entry name" value="Endo/exonu/phosph_ase_sf"/>
</dbReference>
<dbReference type="AlphaFoldDB" id="A0A7X9S0G4"/>
<keyword evidence="3" id="KW-0378">Hydrolase</keyword>
<feature type="transmembrane region" description="Helical" evidence="1">
    <location>
        <begin position="7"/>
        <end position="26"/>
    </location>
</feature>